<reference evidence="6 7" key="1">
    <citation type="submission" date="2019-07" db="EMBL/GenBank/DDBJ databases">
        <title>Reinekea sp. strain SSH23 genome sequencing and assembly.</title>
        <authorList>
            <person name="Kim I."/>
        </authorList>
    </citation>
    <scope>NUCLEOTIDE SEQUENCE [LARGE SCALE GENOMIC DNA]</scope>
    <source>
        <strain evidence="6 7">SSH23</strain>
    </source>
</reference>
<dbReference type="PANTHER" id="PTHR11122:SF13">
    <property type="entry name" value="GLUCOSE-6-PHOSPHATE 1-EPIMERASE"/>
    <property type="match status" value="1"/>
</dbReference>
<comment type="caution">
    <text evidence="6">The sequence shown here is derived from an EMBL/GenBank/DDBJ whole genome shotgun (WGS) entry which is preliminary data.</text>
</comment>
<name>A0A5C8Z9C5_9GAMM</name>
<evidence type="ECO:0000256" key="5">
    <source>
        <dbReference type="PIRSR" id="PIRSR016020-1"/>
    </source>
</evidence>
<dbReference type="EC" id="5.1.3.15" evidence="4"/>
<evidence type="ECO:0000256" key="4">
    <source>
        <dbReference type="PIRNR" id="PIRNR016020"/>
    </source>
</evidence>
<dbReference type="PIRSF" id="PIRSF016020">
    <property type="entry name" value="PHexose_mutarotase"/>
    <property type="match status" value="1"/>
</dbReference>
<dbReference type="Gene3D" id="2.70.98.10">
    <property type="match status" value="1"/>
</dbReference>
<dbReference type="SUPFAM" id="SSF74650">
    <property type="entry name" value="Galactose mutarotase-like"/>
    <property type="match status" value="1"/>
</dbReference>
<gene>
    <name evidence="6" type="ORF">FME95_04820</name>
</gene>
<dbReference type="Pfam" id="PF01263">
    <property type="entry name" value="Aldose_epim"/>
    <property type="match status" value="1"/>
</dbReference>
<organism evidence="6 7">
    <name type="scientific">Reinekea thalattae</name>
    <dbReference type="NCBI Taxonomy" id="2593301"/>
    <lineage>
        <taxon>Bacteria</taxon>
        <taxon>Pseudomonadati</taxon>
        <taxon>Pseudomonadota</taxon>
        <taxon>Gammaproteobacteria</taxon>
        <taxon>Oceanospirillales</taxon>
        <taxon>Saccharospirillaceae</taxon>
        <taxon>Reinekea</taxon>
    </lineage>
</organism>
<keyword evidence="7" id="KW-1185">Reference proteome</keyword>
<evidence type="ECO:0000256" key="3">
    <source>
        <dbReference type="ARBA" id="ARBA00023235"/>
    </source>
</evidence>
<dbReference type="InterPro" id="IPR008183">
    <property type="entry name" value="Aldose_1/G6P_1-epimerase"/>
</dbReference>
<dbReference type="GO" id="GO:0030246">
    <property type="term" value="F:carbohydrate binding"/>
    <property type="evidence" value="ECO:0007669"/>
    <property type="project" value="UniProtKB-UniRule"/>
</dbReference>
<evidence type="ECO:0000313" key="6">
    <source>
        <dbReference type="EMBL" id="TXR53879.1"/>
    </source>
</evidence>
<feature type="active site" evidence="5">
    <location>
        <position position="268"/>
    </location>
</feature>
<dbReference type="InterPro" id="IPR011013">
    <property type="entry name" value="Gal_mutarotase_sf_dom"/>
</dbReference>
<accession>A0A5C8Z9C5</accession>
<dbReference type="RefSeq" id="WP_147713278.1">
    <property type="nucleotide sequence ID" value="NZ_VKAD01000001.1"/>
</dbReference>
<proteinExistence type="inferred from homology"/>
<feature type="active site" evidence="5">
    <location>
        <position position="167"/>
    </location>
</feature>
<comment type="catalytic activity">
    <reaction evidence="1">
        <text>alpha-D-glucose 6-phosphate = beta-D-glucose 6-phosphate</text>
        <dbReference type="Rhea" id="RHEA:16249"/>
        <dbReference type="ChEBI" id="CHEBI:58225"/>
        <dbReference type="ChEBI" id="CHEBI:58247"/>
        <dbReference type="EC" id="5.1.3.15"/>
    </reaction>
</comment>
<dbReference type="EMBL" id="VKAD01000001">
    <property type="protein sequence ID" value="TXR53879.1"/>
    <property type="molecule type" value="Genomic_DNA"/>
</dbReference>
<comment type="similarity">
    <text evidence="2 4">Belongs to the glucose-6-phosphate 1-epimerase family.</text>
</comment>
<dbReference type="AlphaFoldDB" id="A0A5C8Z9C5"/>
<evidence type="ECO:0000256" key="1">
    <source>
        <dbReference type="ARBA" id="ARBA00001096"/>
    </source>
</evidence>
<dbReference type="InterPro" id="IPR014718">
    <property type="entry name" value="GH-type_carb-bd"/>
</dbReference>
<protein>
    <recommendedName>
        <fullName evidence="4">Putative glucose-6-phosphate 1-epimerase</fullName>
        <ecNumber evidence="4">5.1.3.15</ecNumber>
    </recommendedName>
</protein>
<sequence length="297" mass="33415">MTNNQPQHNDHQLSQHVALSTINELPVLKIQNQQASACIAIQGAHLIEYTPTNKANVLFVSNEEPYIKGKAIRGGIPICWPWFGAHETLSDVPAHGFVRDKDWQYEIVSDSLERTDIRFSFTTEGEQAGFAYPARCELLVSIGETLLMSLTTHNTGDKPFEISQALHSYFQCADIQDVRIKGLKNSQFLDQLSDSVYELKKSFKFEQEVDGIVLDRGQPVELKGLGQSTVTLIREGSNSLVLWNPWIEKSKRLSSFDALDYLRMVCVEVTNTSEDSRLVKPGKSHTLFMEIVTEPNA</sequence>
<keyword evidence="3 4" id="KW-0413">Isomerase</keyword>
<dbReference type="InterPro" id="IPR025532">
    <property type="entry name" value="G6P_1-epimerase"/>
</dbReference>
<evidence type="ECO:0000256" key="2">
    <source>
        <dbReference type="ARBA" id="ARBA00005866"/>
    </source>
</evidence>
<dbReference type="CDD" id="cd09020">
    <property type="entry name" value="D-hex-6-P-epi_like"/>
    <property type="match status" value="1"/>
</dbReference>
<dbReference type="OrthoDB" id="9790727at2"/>
<evidence type="ECO:0000313" key="7">
    <source>
        <dbReference type="Proteomes" id="UP000321764"/>
    </source>
</evidence>
<dbReference type="PANTHER" id="PTHR11122">
    <property type="entry name" value="APOSPORY-ASSOCIATED PROTEIN C-RELATED"/>
    <property type="match status" value="1"/>
</dbReference>
<dbReference type="Proteomes" id="UP000321764">
    <property type="component" value="Unassembled WGS sequence"/>
</dbReference>
<dbReference type="GO" id="GO:0005975">
    <property type="term" value="P:carbohydrate metabolic process"/>
    <property type="evidence" value="ECO:0007669"/>
    <property type="project" value="InterPro"/>
</dbReference>
<dbReference type="GO" id="GO:0047938">
    <property type="term" value="F:glucose-6-phosphate 1-epimerase activity"/>
    <property type="evidence" value="ECO:0007669"/>
    <property type="project" value="UniProtKB-UniRule"/>
</dbReference>